<dbReference type="AlphaFoldDB" id="A0A0C3KND7"/>
<proteinExistence type="predicted"/>
<protein>
    <submittedName>
        <fullName evidence="1">Uncharacterized protein</fullName>
    </submittedName>
</protein>
<sequence>MGLVIYVSDDTASSVPTSIDRECKKNPTFCSFDRSPRSAPYSDPFGITRVKSSILILGAGYRHHPLEKSARLVRS</sequence>
<accession>A0A0C3KND7</accession>
<dbReference type="HOGENOM" id="CLU_2672911_0_0_1"/>
<organism evidence="1 2">
    <name type="scientific">Tulasnella calospora MUT 4182</name>
    <dbReference type="NCBI Taxonomy" id="1051891"/>
    <lineage>
        <taxon>Eukaryota</taxon>
        <taxon>Fungi</taxon>
        <taxon>Dikarya</taxon>
        <taxon>Basidiomycota</taxon>
        <taxon>Agaricomycotina</taxon>
        <taxon>Agaricomycetes</taxon>
        <taxon>Cantharellales</taxon>
        <taxon>Tulasnellaceae</taxon>
        <taxon>Tulasnella</taxon>
    </lineage>
</organism>
<keyword evidence="2" id="KW-1185">Reference proteome</keyword>
<reference evidence="2" key="2">
    <citation type="submission" date="2015-01" db="EMBL/GenBank/DDBJ databases">
        <title>Evolutionary Origins and Diversification of the Mycorrhizal Mutualists.</title>
        <authorList>
            <consortium name="DOE Joint Genome Institute"/>
            <consortium name="Mycorrhizal Genomics Consortium"/>
            <person name="Kohler A."/>
            <person name="Kuo A."/>
            <person name="Nagy L.G."/>
            <person name="Floudas D."/>
            <person name="Copeland A."/>
            <person name="Barry K.W."/>
            <person name="Cichocki N."/>
            <person name="Veneault-Fourrey C."/>
            <person name="LaButti K."/>
            <person name="Lindquist E.A."/>
            <person name="Lipzen A."/>
            <person name="Lundell T."/>
            <person name="Morin E."/>
            <person name="Murat C."/>
            <person name="Riley R."/>
            <person name="Ohm R."/>
            <person name="Sun H."/>
            <person name="Tunlid A."/>
            <person name="Henrissat B."/>
            <person name="Grigoriev I.V."/>
            <person name="Hibbett D.S."/>
            <person name="Martin F."/>
        </authorList>
    </citation>
    <scope>NUCLEOTIDE SEQUENCE [LARGE SCALE GENOMIC DNA]</scope>
    <source>
        <strain evidence="2">MUT 4182</strain>
    </source>
</reference>
<gene>
    <name evidence="1" type="ORF">M407DRAFT_114724</name>
</gene>
<reference evidence="1 2" key="1">
    <citation type="submission" date="2014-04" db="EMBL/GenBank/DDBJ databases">
        <authorList>
            <consortium name="DOE Joint Genome Institute"/>
            <person name="Kuo A."/>
            <person name="Girlanda M."/>
            <person name="Perotto S."/>
            <person name="Kohler A."/>
            <person name="Nagy L.G."/>
            <person name="Floudas D."/>
            <person name="Copeland A."/>
            <person name="Barry K.W."/>
            <person name="Cichocki N."/>
            <person name="Veneault-Fourrey C."/>
            <person name="LaButti K."/>
            <person name="Lindquist E.A."/>
            <person name="Lipzen A."/>
            <person name="Lundell T."/>
            <person name="Morin E."/>
            <person name="Murat C."/>
            <person name="Sun H."/>
            <person name="Tunlid A."/>
            <person name="Henrissat B."/>
            <person name="Grigoriev I.V."/>
            <person name="Hibbett D.S."/>
            <person name="Martin F."/>
            <person name="Nordberg H.P."/>
            <person name="Cantor M.N."/>
            <person name="Hua S.X."/>
        </authorList>
    </citation>
    <scope>NUCLEOTIDE SEQUENCE [LARGE SCALE GENOMIC DNA]</scope>
    <source>
        <strain evidence="1 2">MUT 4182</strain>
    </source>
</reference>
<name>A0A0C3KND7_9AGAM</name>
<dbReference type="EMBL" id="KN823099">
    <property type="protein sequence ID" value="KIO22833.1"/>
    <property type="molecule type" value="Genomic_DNA"/>
</dbReference>
<dbReference type="Proteomes" id="UP000054248">
    <property type="component" value="Unassembled WGS sequence"/>
</dbReference>
<evidence type="ECO:0000313" key="2">
    <source>
        <dbReference type="Proteomes" id="UP000054248"/>
    </source>
</evidence>
<evidence type="ECO:0000313" key="1">
    <source>
        <dbReference type="EMBL" id="KIO22833.1"/>
    </source>
</evidence>